<accession>A0A1S3ZA47</accession>
<dbReference type="PROSITE" id="PS00108">
    <property type="entry name" value="PROTEIN_KINASE_ST"/>
    <property type="match status" value="1"/>
</dbReference>
<dbReference type="GO" id="GO:0005886">
    <property type="term" value="C:plasma membrane"/>
    <property type="evidence" value="ECO:0007669"/>
    <property type="project" value="UniProtKB-SubCell"/>
</dbReference>
<reference evidence="23" key="1">
    <citation type="submission" date="2025-08" db="UniProtKB">
        <authorList>
            <consortium name="RefSeq"/>
        </authorList>
    </citation>
    <scope>IDENTIFICATION</scope>
</reference>
<keyword evidence="12" id="KW-0418">Kinase</keyword>
<evidence type="ECO:0000256" key="15">
    <source>
        <dbReference type="ARBA" id="ARBA00023136"/>
    </source>
</evidence>
<organism evidence="23">
    <name type="scientific">Nicotiana tabacum</name>
    <name type="common">Common tobacco</name>
    <dbReference type="NCBI Taxonomy" id="4097"/>
    <lineage>
        <taxon>Eukaryota</taxon>
        <taxon>Viridiplantae</taxon>
        <taxon>Streptophyta</taxon>
        <taxon>Embryophyta</taxon>
        <taxon>Tracheophyta</taxon>
        <taxon>Spermatophyta</taxon>
        <taxon>Magnoliopsida</taxon>
        <taxon>eudicotyledons</taxon>
        <taxon>Gunneridae</taxon>
        <taxon>Pentapetalae</taxon>
        <taxon>asterids</taxon>
        <taxon>lamiids</taxon>
        <taxon>Solanales</taxon>
        <taxon>Solanaceae</taxon>
        <taxon>Nicotianoideae</taxon>
        <taxon>Nicotianeae</taxon>
        <taxon>Nicotiana</taxon>
    </lineage>
</organism>
<dbReference type="InterPro" id="IPR055414">
    <property type="entry name" value="LRR_R13L4/SHOC2-like"/>
</dbReference>
<dbReference type="Pfam" id="PF07714">
    <property type="entry name" value="PK_Tyr_Ser-Thr"/>
    <property type="match status" value="1"/>
</dbReference>
<evidence type="ECO:0000256" key="14">
    <source>
        <dbReference type="ARBA" id="ARBA00022989"/>
    </source>
</evidence>
<evidence type="ECO:0000256" key="6">
    <source>
        <dbReference type="ARBA" id="ARBA00022614"/>
    </source>
</evidence>
<dbReference type="AlphaFoldDB" id="A0A1S3ZA47"/>
<keyword evidence="7" id="KW-0808">Transferase</keyword>
<gene>
    <name evidence="23" type="primary">LOC107784597</name>
</gene>
<evidence type="ECO:0000256" key="8">
    <source>
        <dbReference type="ARBA" id="ARBA00022692"/>
    </source>
</evidence>
<dbReference type="SMART" id="SM00365">
    <property type="entry name" value="LRR_SD22"/>
    <property type="match status" value="6"/>
</dbReference>
<evidence type="ECO:0000256" key="13">
    <source>
        <dbReference type="ARBA" id="ARBA00022840"/>
    </source>
</evidence>
<dbReference type="InterPro" id="IPR000719">
    <property type="entry name" value="Prot_kinase_dom"/>
</dbReference>
<evidence type="ECO:0000256" key="18">
    <source>
        <dbReference type="ARBA" id="ARBA00047899"/>
    </source>
</evidence>
<evidence type="ECO:0000256" key="11">
    <source>
        <dbReference type="ARBA" id="ARBA00022741"/>
    </source>
</evidence>
<dbReference type="PANTHER" id="PTHR27008">
    <property type="entry name" value="OS04G0122200 PROTEIN"/>
    <property type="match status" value="1"/>
</dbReference>
<feature type="binding site" evidence="20">
    <location>
        <position position="644"/>
    </location>
    <ligand>
        <name>ATP</name>
        <dbReference type="ChEBI" id="CHEBI:30616"/>
    </ligand>
</feature>
<keyword evidence="5" id="KW-0597">Phosphoprotein</keyword>
<evidence type="ECO:0000256" key="1">
    <source>
        <dbReference type="ARBA" id="ARBA00004162"/>
    </source>
</evidence>
<comment type="catalytic activity">
    <reaction evidence="18">
        <text>L-threonyl-[protein] + ATP = O-phospho-L-threonyl-[protein] + ADP + H(+)</text>
        <dbReference type="Rhea" id="RHEA:46608"/>
        <dbReference type="Rhea" id="RHEA-COMP:11060"/>
        <dbReference type="Rhea" id="RHEA-COMP:11605"/>
        <dbReference type="ChEBI" id="CHEBI:15378"/>
        <dbReference type="ChEBI" id="CHEBI:30013"/>
        <dbReference type="ChEBI" id="CHEBI:30616"/>
        <dbReference type="ChEBI" id="CHEBI:61977"/>
        <dbReference type="ChEBI" id="CHEBI:456216"/>
        <dbReference type="EC" id="2.7.11.1"/>
    </reaction>
</comment>
<dbReference type="GO" id="GO:0005524">
    <property type="term" value="F:ATP binding"/>
    <property type="evidence" value="ECO:0007669"/>
    <property type="project" value="UniProtKB-UniRule"/>
</dbReference>
<keyword evidence="10" id="KW-0677">Repeat</keyword>
<dbReference type="Gene3D" id="3.30.200.20">
    <property type="entry name" value="Phosphorylase Kinase, domain 1"/>
    <property type="match status" value="1"/>
</dbReference>
<feature type="transmembrane region" description="Helical" evidence="21">
    <location>
        <begin position="554"/>
        <end position="578"/>
    </location>
</feature>
<dbReference type="SUPFAM" id="SSF52058">
    <property type="entry name" value="L domain-like"/>
    <property type="match status" value="2"/>
</dbReference>
<dbReference type="GO" id="GO:0051707">
    <property type="term" value="P:response to other organism"/>
    <property type="evidence" value="ECO:0007669"/>
    <property type="project" value="UniProtKB-ARBA"/>
</dbReference>
<dbReference type="SMR" id="A0A1S3ZA47"/>
<evidence type="ECO:0000259" key="22">
    <source>
        <dbReference type="PROSITE" id="PS50011"/>
    </source>
</evidence>
<evidence type="ECO:0000256" key="19">
    <source>
        <dbReference type="ARBA" id="ARBA00048679"/>
    </source>
</evidence>
<dbReference type="GO" id="GO:0006952">
    <property type="term" value="P:defense response"/>
    <property type="evidence" value="ECO:0007669"/>
    <property type="project" value="UniProtKB-ARBA"/>
</dbReference>
<dbReference type="PANTHER" id="PTHR27008:SF585">
    <property type="entry name" value="PROTEIN KINASE DOMAIN-CONTAINING PROTEIN"/>
    <property type="match status" value="1"/>
</dbReference>
<dbReference type="GO" id="GO:0004674">
    <property type="term" value="F:protein serine/threonine kinase activity"/>
    <property type="evidence" value="ECO:0007669"/>
    <property type="project" value="UniProtKB-KW"/>
</dbReference>
<evidence type="ECO:0000256" key="4">
    <source>
        <dbReference type="ARBA" id="ARBA00022527"/>
    </source>
</evidence>
<dbReference type="SMART" id="SM00369">
    <property type="entry name" value="LRR_TYP"/>
    <property type="match status" value="10"/>
</dbReference>
<evidence type="ECO:0000256" key="17">
    <source>
        <dbReference type="ARBA" id="ARBA00023180"/>
    </source>
</evidence>
<dbReference type="InterPro" id="IPR051809">
    <property type="entry name" value="Plant_receptor-like_S/T_kinase"/>
</dbReference>
<dbReference type="Gene3D" id="3.80.10.10">
    <property type="entry name" value="Ribonuclease Inhibitor"/>
    <property type="match status" value="3"/>
</dbReference>
<evidence type="ECO:0000313" key="23">
    <source>
        <dbReference type="RefSeq" id="XP_016461234.1"/>
    </source>
</evidence>
<dbReference type="InterPro" id="IPR011009">
    <property type="entry name" value="Kinase-like_dom_sf"/>
</dbReference>
<dbReference type="FunFam" id="3.80.10.10:FF:000095">
    <property type="entry name" value="LRR receptor-like serine/threonine-protein kinase GSO1"/>
    <property type="match status" value="2"/>
</dbReference>
<evidence type="ECO:0000256" key="16">
    <source>
        <dbReference type="ARBA" id="ARBA00023170"/>
    </source>
</evidence>
<evidence type="ECO:0000256" key="7">
    <source>
        <dbReference type="ARBA" id="ARBA00022679"/>
    </source>
</evidence>
<dbReference type="Pfam" id="PF13855">
    <property type="entry name" value="LRR_8"/>
    <property type="match status" value="2"/>
</dbReference>
<evidence type="ECO:0000256" key="2">
    <source>
        <dbReference type="ARBA" id="ARBA00012513"/>
    </source>
</evidence>
<dbReference type="FunFam" id="1.10.510.10:FF:000358">
    <property type="entry name" value="Putative leucine-rich repeat receptor-like serine/threonine-protein kinase"/>
    <property type="match status" value="1"/>
</dbReference>
<evidence type="ECO:0000256" key="10">
    <source>
        <dbReference type="ARBA" id="ARBA00022737"/>
    </source>
</evidence>
<dbReference type="OrthoDB" id="676979at2759"/>
<keyword evidence="14 21" id="KW-1133">Transmembrane helix</keyword>
<dbReference type="Pfam" id="PF23598">
    <property type="entry name" value="LRR_14"/>
    <property type="match status" value="1"/>
</dbReference>
<keyword evidence="9" id="KW-0732">Signal</keyword>
<keyword evidence="13 20" id="KW-0067">ATP-binding</keyword>
<dbReference type="Pfam" id="PF00560">
    <property type="entry name" value="LRR_1"/>
    <property type="match status" value="3"/>
</dbReference>
<dbReference type="InterPro" id="IPR008271">
    <property type="entry name" value="Ser/Thr_kinase_AS"/>
</dbReference>
<evidence type="ECO:0000256" key="12">
    <source>
        <dbReference type="ARBA" id="ARBA00022777"/>
    </source>
</evidence>
<dbReference type="KEGG" id="nta:107784597"/>
<feature type="domain" description="Protein kinase" evidence="22">
    <location>
        <begin position="616"/>
        <end position="891"/>
    </location>
</feature>
<keyword evidence="11 20" id="KW-0547">Nucleotide-binding</keyword>
<dbReference type="InterPro" id="IPR003591">
    <property type="entry name" value="Leu-rich_rpt_typical-subtyp"/>
</dbReference>
<dbReference type="SMART" id="SM00220">
    <property type="entry name" value="S_TKc"/>
    <property type="match status" value="1"/>
</dbReference>
<evidence type="ECO:0000256" key="21">
    <source>
        <dbReference type="SAM" id="Phobius"/>
    </source>
</evidence>
<dbReference type="FunFam" id="3.30.200.20:FF:000661">
    <property type="entry name" value="Serine-threonine protein kinase plant-type"/>
    <property type="match status" value="1"/>
</dbReference>
<keyword evidence="6" id="KW-0433">Leucine-rich repeat</keyword>
<dbReference type="RefSeq" id="XP_016461234.1">
    <property type="nucleotide sequence ID" value="XM_016605748.1"/>
</dbReference>
<dbReference type="InterPro" id="IPR001245">
    <property type="entry name" value="Ser-Thr/Tyr_kinase_cat_dom"/>
</dbReference>
<evidence type="ECO:0000256" key="5">
    <source>
        <dbReference type="ARBA" id="ARBA00022553"/>
    </source>
</evidence>
<keyword evidence="4" id="KW-0723">Serine/threonine-protein kinase</keyword>
<name>A0A1S3ZA47_TOBAC</name>
<keyword evidence="3" id="KW-1003">Cell membrane</keyword>
<keyword evidence="15 21" id="KW-0472">Membrane</keyword>
<dbReference type="SUPFAM" id="SSF56112">
    <property type="entry name" value="Protein kinase-like (PK-like)"/>
    <property type="match status" value="1"/>
</dbReference>
<keyword evidence="16" id="KW-0675">Receptor</keyword>
<dbReference type="InterPro" id="IPR017441">
    <property type="entry name" value="Protein_kinase_ATP_BS"/>
</dbReference>
<comment type="catalytic activity">
    <reaction evidence="19">
        <text>L-seryl-[protein] + ATP = O-phospho-L-seryl-[protein] + ADP + H(+)</text>
        <dbReference type="Rhea" id="RHEA:17989"/>
        <dbReference type="Rhea" id="RHEA-COMP:9863"/>
        <dbReference type="Rhea" id="RHEA-COMP:11604"/>
        <dbReference type="ChEBI" id="CHEBI:15378"/>
        <dbReference type="ChEBI" id="CHEBI:29999"/>
        <dbReference type="ChEBI" id="CHEBI:30616"/>
        <dbReference type="ChEBI" id="CHEBI:83421"/>
        <dbReference type="ChEBI" id="CHEBI:456216"/>
        <dbReference type="EC" id="2.7.11.1"/>
    </reaction>
</comment>
<dbReference type="OMA" id="DCELQGT"/>
<dbReference type="EC" id="2.7.11.1" evidence="2"/>
<dbReference type="PROSITE" id="PS00107">
    <property type="entry name" value="PROTEIN_KINASE_ATP"/>
    <property type="match status" value="1"/>
</dbReference>
<comment type="subcellular location">
    <subcellularLocation>
        <location evidence="1">Cell membrane</location>
        <topology evidence="1">Single-pass membrane protein</topology>
    </subcellularLocation>
</comment>
<proteinExistence type="predicted"/>
<dbReference type="Gene3D" id="1.10.510.10">
    <property type="entry name" value="Transferase(Phosphotransferase) domain 1"/>
    <property type="match status" value="1"/>
</dbReference>
<protein>
    <recommendedName>
        <fullName evidence="2">non-specific serine/threonine protein kinase</fullName>
        <ecNumber evidence="2">2.7.11.1</ecNumber>
    </recommendedName>
</protein>
<keyword evidence="17" id="KW-0325">Glycoprotein</keyword>
<evidence type="ECO:0000256" key="20">
    <source>
        <dbReference type="PROSITE-ProRule" id="PRU10141"/>
    </source>
</evidence>
<dbReference type="InterPro" id="IPR001611">
    <property type="entry name" value="Leu-rich_rpt"/>
</dbReference>
<dbReference type="PaxDb" id="4097-A0A1S3ZA47"/>
<keyword evidence="8 21" id="KW-0812">Transmembrane</keyword>
<sequence length="898" mass="98977">MCDRLPMLEKLYLSMNKLRGHMPVSLPNCSKLQMLSVSVNEFDGPIHSEIGHLSNLQNLYLGRNHFEGTIPISIFNISSLQVLSLGRNNLFGSLPWEVGNLTKLQILDLSQNMLTGEIPKEVSNLIDLDGIDLGLNKFTGSLPMEIFNISGITVIDLLNNNLTGTLPLNIGSMLPNIEGLYLGRLNLFGTIPHSISNCSKLNTLDVAGNRLTGLIPTSLGYLTHLEYLLLDGNNLVSDSTLSFFTSLSNCRDLEFLSLSLNPLNGVLPVSLGSLSSTSLLRINAAGCRIKGEIPKGIGNLSSLLDLDLSENDIIGSIPTTISNLRFLQSVNLSHNKLSGFIGDDLCKLQDLGYLYLTQNQLSGSLPNCLGNLISLREIFLGSNKLRSNIPASLGNLRNLLKLDLSSSNLDGPLPPKIGNLKAAIYMDLSMNTFSNGIPREIGGLQNLRHLSLRDNKLQGSIPESIRSMSALEFLDLSHNNVSGLIPKSLEKLQNLKYFNVSFNKLVGEIPSGGPFKNLSGQSFMSNEALCGSLRFRVPPCHTSTSKHRSKRKKVLILLLLAGIAIVILVPIIFVMVWIRYIRGKRTDPQQTAGSSYDISTRERISYYELLQANDSLSESNLIGSGSFGSVYKGILRDGTPIAVKVFNLQLQAAFRSFDTECQVLRNLRHRNLTKVITNCSNLEFKALVLDYMPNGSLDNWLYSHNYFLDIKQRLSIMIDVACALEYLHHGCSFPVIHCDLKPSNVLLDEDMVAHLSDFGISKLLSEDESASYTKTLATLGYIAPEYGLEGLVSTKCDVYSYGIMLMETFTRTKPSDEMFDGDLSLKQWASNSLPRAVMEVVDANLITPQDNQLMKKLDCVVSIMKVAIDCCVESPKGRIDMKDVVARLKTIKIQLLAC</sequence>
<dbReference type="PROSITE" id="PS50011">
    <property type="entry name" value="PROTEIN_KINASE_DOM"/>
    <property type="match status" value="1"/>
</dbReference>
<evidence type="ECO:0000256" key="9">
    <source>
        <dbReference type="ARBA" id="ARBA00022729"/>
    </source>
</evidence>
<dbReference type="InterPro" id="IPR032675">
    <property type="entry name" value="LRR_dom_sf"/>
</dbReference>
<evidence type="ECO:0000256" key="3">
    <source>
        <dbReference type="ARBA" id="ARBA00022475"/>
    </source>
</evidence>